<proteinExistence type="predicted"/>
<sequence>MGQLRRFFESTSSTTTSTMHISLQTILPMRYSLSFSVDPLSVFSFRLPSRSRAPSNASLVLLRPSATPIRLYSPNYPTNRVFSKRVVIHIPMAKTGTRKKRKLCKCKVDRGRVYM</sequence>
<comment type="caution">
    <text evidence="1">The sequence shown here is derived from an EMBL/GenBank/DDBJ whole genome shotgun (WGS) entry which is preliminary data.</text>
</comment>
<reference evidence="1 2" key="1">
    <citation type="submission" date="2020-01" db="EMBL/GenBank/DDBJ databases">
        <authorList>
            <person name="Gupta K D."/>
        </authorList>
    </citation>
    <scope>NUCLEOTIDE SEQUENCE [LARGE SCALE GENOMIC DNA]</scope>
</reference>
<evidence type="ECO:0000313" key="2">
    <source>
        <dbReference type="Proteomes" id="UP000467700"/>
    </source>
</evidence>
<dbReference type="Proteomes" id="UP000467700">
    <property type="component" value="Unassembled WGS sequence"/>
</dbReference>
<gene>
    <name evidence="1" type="ORF">AAE3_LOCUS4325</name>
</gene>
<organism evidence="1 2">
    <name type="scientific">Cyclocybe aegerita</name>
    <name type="common">Black poplar mushroom</name>
    <name type="synonym">Agrocybe aegerita</name>
    <dbReference type="NCBI Taxonomy" id="1973307"/>
    <lineage>
        <taxon>Eukaryota</taxon>
        <taxon>Fungi</taxon>
        <taxon>Dikarya</taxon>
        <taxon>Basidiomycota</taxon>
        <taxon>Agaricomycotina</taxon>
        <taxon>Agaricomycetes</taxon>
        <taxon>Agaricomycetidae</taxon>
        <taxon>Agaricales</taxon>
        <taxon>Agaricineae</taxon>
        <taxon>Bolbitiaceae</taxon>
        <taxon>Cyclocybe</taxon>
    </lineage>
</organism>
<protein>
    <submittedName>
        <fullName evidence="1">Uncharacterized protein</fullName>
    </submittedName>
</protein>
<name>A0A8S0WYQ1_CYCAE</name>
<dbReference type="AlphaFoldDB" id="A0A8S0WYQ1"/>
<accession>A0A8S0WYQ1</accession>
<dbReference type="EMBL" id="CACVBS010000035">
    <property type="protein sequence ID" value="CAA7262148.1"/>
    <property type="molecule type" value="Genomic_DNA"/>
</dbReference>
<evidence type="ECO:0000313" key="1">
    <source>
        <dbReference type="EMBL" id="CAA7262148.1"/>
    </source>
</evidence>
<keyword evidence="2" id="KW-1185">Reference proteome</keyword>